<evidence type="ECO:0000313" key="3">
    <source>
        <dbReference type="Proteomes" id="UP000774326"/>
    </source>
</evidence>
<organism evidence="2 3">
    <name type="scientific">Wickerhamomyces pijperi</name>
    <name type="common">Yeast</name>
    <name type="synonym">Pichia pijperi</name>
    <dbReference type="NCBI Taxonomy" id="599730"/>
    <lineage>
        <taxon>Eukaryota</taxon>
        <taxon>Fungi</taxon>
        <taxon>Dikarya</taxon>
        <taxon>Ascomycota</taxon>
        <taxon>Saccharomycotina</taxon>
        <taxon>Saccharomycetes</taxon>
        <taxon>Phaffomycetales</taxon>
        <taxon>Wickerhamomycetaceae</taxon>
        <taxon>Wickerhamomyces</taxon>
    </lineage>
</organism>
<reference evidence="2" key="1">
    <citation type="journal article" date="2021" name="Open Biol.">
        <title>Shared evolutionary footprints suggest mitochondrial oxidative damage underlies multiple complex I losses in fungi.</title>
        <authorList>
            <person name="Schikora-Tamarit M.A."/>
            <person name="Marcet-Houben M."/>
            <person name="Nosek J."/>
            <person name="Gabaldon T."/>
        </authorList>
    </citation>
    <scope>NUCLEOTIDE SEQUENCE</scope>
    <source>
        <strain evidence="2">CBS2887</strain>
    </source>
</reference>
<feature type="region of interest" description="Disordered" evidence="1">
    <location>
        <begin position="1"/>
        <end position="53"/>
    </location>
</feature>
<dbReference type="EMBL" id="JAEUBG010001036">
    <property type="protein sequence ID" value="KAH3687049.1"/>
    <property type="molecule type" value="Genomic_DNA"/>
</dbReference>
<protein>
    <submittedName>
        <fullName evidence="2">Uncharacterized protein</fullName>
    </submittedName>
</protein>
<evidence type="ECO:0000313" key="2">
    <source>
        <dbReference type="EMBL" id="KAH3687049.1"/>
    </source>
</evidence>
<comment type="caution">
    <text evidence="2">The sequence shown here is derived from an EMBL/GenBank/DDBJ whole genome shotgun (WGS) entry which is preliminary data.</text>
</comment>
<gene>
    <name evidence="2" type="ORF">WICPIJ_001962</name>
</gene>
<sequence>MTHLERLKGASLSKSEIKGVNPSRLPPPLALPASPANEEVESSGSAEKITSSSVITASSSDGMSLNSLTVSLAPPVSDLSMFLTAKATNGEINKTIGKEALSSETWPSGLINPMTNFNLCLTLTFDKISTSWVHLAKEGGIDRIELISQRSSLTS</sequence>
<accession>A0A9P8TQA5</accession>
<dbReference type="AlphaFoldDB" id="A0A9P8TQA5"/>
<reference evidence="2" key="2">
    <citation type="submission" date="2021-01" db="EMBL/GenBank/DDBJ databases">
        <authorList>
            <person name="Schikora-Tamarit M.A."/>
        </authorList>
    </citation>
    <scope>NUCLEOTIDE SEQUENCE</scope>
    <source>
        <strain evidence="2">CBS2887</strain>
    </source>
</reference>
<evidence type="ECO:0000256" key="1">
    <source>
        <dbReference type="SAM" id="MobiDB-lite"/>
    </source>
</evidence>
<proteinExistence type="predicted"/>
<dbReference type="Proteomes" id="UP000774326">
    <property type="component" value="Unassembled WGS sequence"/>
</dbReference>
<keyword evidence="3" id="KW-1185">Reference proteome</keyword>
<name>A0A9P8TQA5_WICPI</name>